<dbReference type="PANTHER" id="PTHR37888">
    <property type="entry name" value="DNA-BINDING BROMODOMAIN-CONTAINING PROTEIN"/>
    <property type="match status" value="1"/>
</dbReference>
<dbReference type="Gene3D" id="1.20.920.10">
    <property type="entry name" value="Bromodomain-like"/>
    <property type="match status" value="1"/>
</dbReference>
<feature type="compositionally biased region" description="Acidic residues" evidence="3">
    <location>
        <begin position="581"/>
        <end position="593"/>
    </location>
</feature>
<feature type="region of interest" description="Disordered" evidence="3">
    <location>
        <begin position="469"/>
        <end position="488"/>
    </location>
</feature>
<feature type="domain" description="Bromo" evidence="4">
    <location>
        <begin position="337"/>
        <end position="408"/>
    </location>
</feature>
<feature type="compositionally biased region" description="Basic and acidic residues" evidence="3">
    <location>
        <begin position="221"/>
        <end position="232"/>
    </location>
</feature>
<dbReference type="InterPro" id="IPR029058">
    <property type="entry name" value="AB_hydrolase_fold"/>
</dbReference>
<feature type="compositionally biased region" description="Basic and acidic residues" evidence="3">
    <location>
        <begin position="117"/>
        <end position="130"/>
    </location>
</feature>
<dbReference type="Gene3D" id="3.40.50.1820">
    <property type="entry name" value="alpha/beta hydrolase"/>
    <property type="match status" value="1"/>
</dbReference>
<dbReference type="SUPFAM" id="SSF46689">
    <property type="entry name" value="Homeodomain-like"/>
    <property type="match status" value="1"/>
</dbReference>
<dbReference type="AlphaFoldDB" id="A0AAD6WA90"/>
<feature type="compositionally biased region" description="Basic and acidic residues" evidence="3">
    <location>
        <begin position="170"/>
        <end position="197"/>
    </location>
</feature>
<dbReference type="InterPro" id="IPR046879">
    <property type="entry name" value="KANL3/Tex30_Abhydrolase"/>
</dbReference>
<name>A0AAD6WA90_9ROSI</name>
<feature type="compositionally biased region" description="Polar residues" evidence="3">
    <location>
        <begin position="158"/>
        <end position="168"/>
    </location>
</feature>
<dbReference type="PROSITE" id="PS50014">
    <property type="entry name" value="BROMODOMAIN_2"/>
    <property type="match status" value="1"/>
</dbReference>
<evidence type="ECO:0000256" key="1">
    <source>
        <dbReference type="ARBA" id="ARBA00023117"/>
    </source>
</evidence>
<feature type="region of interest" description="Disordered" evidence="3">
    <location>
        <begin position="507"/>
        <end position="668"/>
    </location>
</feature>
<feature type="compositionally biased region" description="Acidic residues" evidence="3">
    <location>
        <begin position="303"/>
        <end position="314"/>
    </location>
</feature>
<organism evidence="5 6">
    <name type="scientific">Populus alba x Populus x berolinensis</name>
    <dbReference type="NCBI Taxonomy" id="444605"/>
    <lineage>
        <taxon>Eukaryota</taxon>
        <taxon>Viridiplantae</taxon>
        <taxon>Streptophyta</taxon>
        <taxon>Embryophyta</taxon>
        <taxon>Tracheophyta</taxon>
        <taxon>Spermatophyta</taxon>
        <taxon>Magnoliopsida</taxon>
        <taxon>eudicotyledons</taxon>
        <taxon>Gunneridae</taxon>
        <taxon>Pentapetalae</taxon>
        <taxon>rosids</taxon>
        <taxon>fabids</taxon>
        <taxon>Malpighiales</taxon>
        <taxon>Salicaceae</taxon>
        <taxon>Saliceae</taxon>
        <taxon>Populus</taxon>
    </lineage>
</organism>
<keyword evidence="6" id="KW-1185">Reference proteome</keyword>
<dbReference type="InterPro" id="IPR001487">
    <property type="entry name" value="Bromodomain"/>
</dbReference>
<evidence type="ECO:0000313" key="6">
    <source>
        <dbReference type="Proteomes" id="UP001164929"/>
    </source>
</evidence>
<gene>
    <name evidence="5" type="ORF">NC653_009888</name>
</gene>
<dbReference type="InterPro" id="IPR001005">
    <property type="entry name" value="SANT/Myb"/>
</dbReference>
<feature type="compositionally biased region" description="Basic and acidic residues" evidence="3">
    <location>
        <begin position="542"/>
        <end position="558"/>
    </location>
</feature>
<dbReference type="SMART" id="SM00297">
    <property type="entry name" value="BROMO"/>
    <property type="match status" value="1"/>
</dbReference>
<evidence type="ECO:0000259" key="4">
    <source>
        <dbReference type="PROSITE" id="PS50014"/>
    </source>
</evidence>
<evidence type="ECO:0000256" key="3">
    <source>
        <dbReference type="SAM" id="MobiDB-lite"/>
    </source>
</evidence>
<evidence type="ECO:0000313" key="5">
    <source>
        <dbReference type="EMBL" id="KAJ7005213.1"/>
    </source>
</evidence>
<dbReference type="SUPFAM" id="SSF53474">
    <property type="entry name" value="alpha/beta-Hydrolases"/>
    <property type="match status" value="1"/>
</dbReference>
<accession>A0AAD6WA90</accession>
<evidence type="ECO:0000256" key="2">
    <source>
        <dbReference type="PROSITE-ProRule" id="PRU00035"/>
    </source>
</evidence>
<dbReference type="SUPFAM" id="SSF47370">
    <property type="entry name" value="Bromodomain"/>
    <property type="match status" value="1"/>
</dbReference>
<dbReference type="Proteomes" id="UP001164929">
    <property type="component" value="Chromosome 3"/>
</dbReference>
<dbReference type="SMART" id="SM00717">
    <property type="entry name" value="SANT"/>
    <property type="match status" value="1"/>
</dbReference>
<keyword evidence="1 2" id="KW-0103">Bromodomain</keyword>
<proteinExistence type="predicted"/>
<dbReference type="Pfam" id="PF20408">
    <property type="entry name" value="Abhydrolase_11"/>
    <property type="match status" value="1"/>
</dbReference>
<dbReference type="InterPro" id="IPR036427">
    <property type="entry name" value="Bromodomain-like_sf"/>
</dbReference>
<comment type="caution">
    <text evidence="5">The sequence shown here is derived from an EMBL/GenBank/DDBJ whole genome shotgun (WGS) entry which is preliminary data.</text>
</comment>
<feature type="compositionally biased region" description="Low complexity" evidence="3">
    <location>
        <begin position="264"/>
        <end position="286"/>
    </location>
</feature>
<dbReference type="PANTHER" id="PTHR37888:SF8">
    <property type="entry name" value="HISTONE-LYSINE N-METHYLTRANSFERASE, H3 LYSINE-79 SPECIFIC-LIKE"/>
    <property type="match status" value="1"/>
</dbReference>
<feature type="region of interest" description="Disordered" evidence="3">
    <location>
        <begin position="117"/>
        <end position="320"/>
    </location>
</feature>
<dbReference type="Pfam" id="PF00439">
    <property type="entry name" value="Bromodomain"/>
    <property type="match status" value="1"/>
</dbReference>
<sequence>MAKQQPLQQPSTPWGTLEELLLACAVNRHGTDSWDSIVMEVSNRTSTLSSLTSQNCIDKFDDLKRRFGFPTELQNDTASLLVDELRKLRVDELRREVHQRDVSIVSLEMKVKRLEEDREKSLKDKEKPPDLPKPSPETVAGKSATGEECGDGDERSFNESNSTSQQPQKAEAEAKKERNEDTEVKPEPDSIKDDPDPARLGSDPEAEREWSYNGKLEDDDDKKPKKEMKIESVSRVGVLGPDSNELGESVGESKREEKEKDIKQINNSSNNNNNNNSDVQSSVSLSLKKKKRRRGSGEGSSSGEEEREGGDDEVSPATKKLPAVKSEPWLELLEIIRSHQLGSIFEKRLRSQESERYKKLIRQHMDLQMIQSRLDKGVYSKCFKKFFKDLLILLNNAIVFFRKNSPENLAANELRAVALKEMKEKLQKPKPKPVAVKPATEQYSASFSKPNKSTSTMVACSKHSSIKAISEGAGKKDDKKDAEIEEKPKANEKKLEVSIVRIEEKGLKKKTTKERSVSGRRNSRASNKNGEIKHQYGGNELSSHDALEITVDRKESTGRKKLGAASFLKRMKQNSPGQVTENDDDDSSSEDESKDSKTVDKKRRRREADRITKRVTRSSKGRGSGEDSRNIKRGRPPKKQMDSGGGTGKRGREDDDSEVGVGGAGRAKKRSRSYKKASIFRSFSFVKATPFLISSLFVPQMSNYTVESTKVETSDGAKLHSRLFKPMEEGEITDNLVVVLVHPFSILGGCQAFLKGIAAGLAGKGYKTVTFDMRGAGKSTGRPSLTGFAEIKDVIAVCKWVCENLSSDRILLVGSSAGAPIAGSAVDEIKEVVGYVSIGYPFGMFASILFGRHHKGILKSPKPKLFVMGTRDGFTSVKQLQNKLSSAAGRVETHLIEGASHFQMEGAEFDNQMVLNDGLQSQLMSESGL</sequence>
<feature type="compositionally biased region" description="Basic and acidic residues" evidence="3">
    <location>
        <begin position="473"/>
        <end position="488"/>
    </location>
</feature>
<dbReference type="EMBL" id="JAQIZT010000003">
    <property type="protein sequence ID" value="KAJ7005213.1"/>
    <property type="molecule type" value="Genomic_DNA"/>
</dbReference>
<dbReference type="CDD" id="cd00167">
    <property type="entry name" value="SANT"/>
    <property type="match status" value="1"/>
</dbReference>
<protein>
    <recommendedName>
        <fullName evidence="4">Bromo domain-containing protein</fullName>
    </recommendedName>
</protein>
<reference evidence="5" key="1">
    <citation type="journal article" date="2023" name="Mol. Ecol. Resour.">
        <title>Chromosome-level genome assembly of a triploid poplar Populus alba 'Berolinensis'.</title>
        <authorList>
            <person name="Chen S."/>
            <person name="Yu Y."/>
            <person name="Wang X."/>
            <person name="Wang S."/>
            <person name="Zhang T."/>
            <person name="Zhou Y."/>
            <person name="He R."/>
            <person name="Meng N."/>
            <person name="Wang Y."/>
            <person name="Liu W."/>
            <person name="Liu Z."/>
            <person name="Liu J."/>
            <person name="Guo Q."/>
            <person name="Huang H."/>
            <person name="Sederoff R.R."/>
            <person name="Wang G."/>
            <person name="Qu G."/>
            <person name="Chen S."/>
        </authorList>
    </citation>
    <scope>NUCLEOTIDE SEQUENCE</scope>
    <source>
        <strain evidence="5">SC-2020</strain>
    </source>
</reference>
<dbReference type="CDD" id="cd04369">
    <property type="entry name" value="Bromodomain"/>
    <property type="match status" value="1"/>
</dbReference>
<feature type="compositionally biased region" description="Basic and acidic residues" evidence="3">
    <location>
        <begin position="251"/>
        <end position="263"/>
    </location>
</feature>
<dbReference type="InterPro" id="IPR009057">
    <property type="entry name" value="Homeodomain-like_sf"/>
</dbReference>